<proteinExistence type="predicted"/>
<evidence type="ECO:0000256" key="10">
    <source>
        <dbReference type="SAM" id="SignalP"/>
    </source>
</evidence>
<keyword evidence="4" id="KW-0812">Transmembrane</keyword>
<dbReference type="AlphaFoldDB" id="A0A9W7G8D1"/>
<gene>
    <name evidence="12" type="ORF">TrRE_jg13493</name>
</gene>
<dbReference type="InterPro" id="IPR006153">
    <property type="entry name" value="Cation/H_exchanger_TM"/>
</dbReference>
<evidence type="ECO:0000313" key="13">
    <source>
        <dbReference type="Proteomes" id="UP001165082"/>
    </source>
</evidence>
<comment type="caution">
    <text evidence="12">The sequence shown here is derived from an EMBL/GenBank/DDBJ whole genome shotgun (WGS) entry which is preliminary data.</text>
</comment>
<dbReference type="Pfam" id="PF00999">
    <property type="entry name" value="Na_H_Exchanger"/>
    <property type="match status" value="1"/>
</dbReference>
<dbReference type="EMBL" id="BRXZ01007975">
    <property type="protein sequence ID" value="GMI37426.1"/>
    <property type="molecule type" value="Genomic_DNA"/>
</dbReference>
<evidence type="ECO:0000259" key="11">
    <source>
        <dbReference type="Pfam" id="PF00999"/>
    </source>
</evidence>
<evidence type="ECO:0000256" key="7">
    <source>
        <dbReference type="ARBA" id="ARBA00023065"/>
    </source>
</evidence>
<comment type="subcellular location">
    <subcellularLocation>
        <location evidence="1">Membrane</location>
        <topology evidence="1">Multi-pass membrane protein</topology>
    </subcellularLocation>
</comment>
<name>A0A9W7G8D1_9STRA</name>
<accession>A0A9W7G8D1</accession>
<sequence>MKIAKLFLQISVLNAAVSAIREIDEIAQAKASVGDLTGLDEKIKDDFSRISWTSEQLGKKKGQDGEEKTLEYLTSDIAAIEEDIKMLMETLNSTDNQLKDEKLRSKKNEEDKVLHEVEEEANKIIEDIQTGKITIDYETGKLSGGTGVEGGGGAKMENIEEEIGKLDNKIKNMTALEGGGGGSVSVGGVDKDVVLGAGAGEEEGGRVKTSEGGNNGALMEEGRIGGEDGGGGLLVSDYDLRGTEKVPGGVRTPTTPNAQAIEAEKRAEGVAKKVKDEVDKLRSMADPAVMQVDVELLTDIVKLAITAAVFGLIAVNCYLPSTAGFLLGGMFIGPSYFALIHNVKEIQTLSQFGSIFLLFEQGLMYSIEYSRMEGIGGGGG</sequence>
<dbReference type="OrthoDB" id="1654420at2759"/>
<evidence type="ECO:0000256" key="6">
    <source>
        <dbReference type="ARBA" id="ARBA00022989"/>
    </source>
</evidence>
<dbReference type="PANTHER" id="PTHR16254:SF14">
    <property type="entry name" value="TRANSMEMBRANE AND COILED-COIL DOMAIN-CONTAINING PROTEIN 3"/>
    <property type="match status" value="1"/>
</dbReference>
<keyword evidence="9" id="KW-0175">Coiled coil</keyword>
<keyword evidence="2" id="KW-0813">Transport</keyword>
<dbReference type="Proteomes" id="UP001165082">
    <property type="component" value="Unassembled WGS sequence"/>
</dbReference>
<evidence type="ECO:0000256" key="5">
    <source>
        <dbReference type="ARBA" id="ARBA00022729"/>
    </source>
</evidence>
<dbReference type="GO" id="GO:0016020">
    <property type="term" value="C:membrane"/>
    <property type="evidence" value="ECO:0007669"/>
    <property type="project" value="UniProtKB-SubCell"/>
</dbReference>
<dbReference type="Gene3D" id="1.20.1530.20">
    <property type="match status" value="1"/>
</dbReference>
<reference evidence="12" key="1">
    <citation type="submission" date="2022-07" db="EMBL/GenBank/DDBJ databases">
        <title>Genome analysis of Parmales, a sister group of diatoms, reveals the evolutionary specialization of diatoms from phago-mixotrophs to photoautotrophs.</title>
        <authorList>
            <person name="Ban H."/>
            <person name="Sato S."/>
            <person name="Yoshikawa S."/>
            <person name="Kazumasa Y."/>
            <person name="Nakamura Y."/>
            <person name="Ichinomiya M."/>
            <person name="Saitoh K."/>
            <person name="Sato N."/>
            <person name="Blanc-Mathieu R."/>
            <person name="Endo H."/>
            <person name="Kuwata A."/>
            <person name="Ogata H."/>
        </authorList>
    </citation>
    <scope>NUCLEOTIDE SEQUENCE</scope>
</reference>
<protein>
    <recommendedName>
        <fullName evidence="11">Cation/H+ exchanger transmembrane domain-containing protein</fullName>
    </recommendedName>
</protein>
<feature type="signal peptide" evidence="10">
    <location>
        <begin position="1"/>
        <end position="19"/>
    </location>
</feature>
<dbReference type="GO" id="GO:0015386">
    <property type="term" value="F:potassium:proton antiporter activity"/>
    <property type="evidence" value="ECO:0007669"/>
    <property type="project" value="InterPro"/>
</dbReference>
<feature type="coiled-coil region" evidence="9">
    <location>
        <begin position="77"/>
        <end position="127"/>
    </location>
</feature>
<feature type="non-terminal residue" evidence="12">
    <location>
        <position position="380"/>
    </location>
</feature>
<evidence type="ECO:0000256" key="8">
    <source>
        <dbReference type="ARBA" id="ARBA00023136"/>
    </source>
</evidence>
<evidence type="ECO:0000256" key="9">
    <source>
        <dbReference type="SAM" id="Coils"/>
    </source>
</evidence>
<keyword evidence="13" id="KW-1185">Reference proteome</keyword>
<evidence type="ECO:0000313" key="12">
    <source>
        <dbReference type="EMBL" id="GMI37426.1"/>
    </source>
</evidence>
<feature type="chain" id="PRO_5040871046" description="Cation/H+ exchanger transmembrane domain-containing protein" evidence="10">
    <location>
        <begin position="20"/>
        <end position="380"/>
    </location>
</feature>
<dbReference type="InterPro" id="IPR045158">
    <property type="entry name" value="KEA4/5/6-like"/>
</dbReference>
<keyword evidence="3" id="KW-0050">Antiport</keyword>
<evidence type="ECO:0000256" key="3">
    <source>
        <dbReference type="ARBA" id="ARBA00022449"/>
    </source>
</evidence>
<organism evidence="12 13">
    <name type="scientific">Triparma retinervis</name>
    <dbReference type="NCBI Taxonomy" id="2557542"/>
    <lineage>
        <taxon>Eukaryota</taxon>
        <taxon>Sar</taxon>
        <taxon>Stramenopiles</taxon>
        <taxon>Ochrophyta</taxon>
        <taxon>Bolidophyceae</taxon>
        <taxon>Parmales</taxon>
        <taxon>Triparmaceae</taxon>
        <taxon>Triparma</taxon>
    </lineage>
</organism>
<evidence type="ECO:0000256" key="1">
    <source>
        <dbReference type="ARBA" id="ARBA00004141"/>
    </source>
</evidence>
<keyword evidence="5 10" id="KW-0732">Signal</keyword>
<keyword evidence="7" id="KW-0406">Ion transport</keyword>
<keyword evidence="8" id="KW-0472">Membrane</keyword>
<evidence type="ECO:0000256" key="2">
    <source>
        <dbReference type="ARBA" id="ARBA00022448"/>
    </source>
</evidence>
<dbReference type="PANTHER" id="PTHR16254">
    <property type="entry name" value="POTASSIUM/PROTON ANTIPORTER-RELATED"/>
    <property type="match status" value="1"/>
</dbReference>
<dbReference type="InterPro" id="IPR038770">
    <property type="entry name" value="Na+/solute_symporter_sf"/>
</dbReference>
<keyword evidence="6" id="KW-1133">Transmembrane helix</keyword>
<feature type="domain" description="Cation/H+ exchanger transmembrane" evidence="11">
    <location>
        <begin position="306"/>
        <end position="367"/>
    </location>
</feature>
<evidence type="ECO:0000256" key="4">
    <source>
        <dbReference type="ARBA" id="ARBA00022692"/>
    </source>
</evidence>